<dbReference type="AlphaFoldDB" id="A0A6J4LI90"/>
<name>A0A6J4LI90_9CHLR</name>
<organism evidence="2">
    <name type="scientific">uncultured Chloroflexia bacterium</name>
    <dbReference type="NCBI Taxonomy" id="1672391"/>
    <lineage>
        <taxon>Bacteria</taxon>
        <taxon>Bacillati</taxon>
        <taxon>Chloroflexota</taxon>
        <taxon>Chloroflexia</taxon>
        <taxon>environmental samples</taxon>
    </lineage>
</organism>
<evidence type="ECO:0000256" key="1">
    <source>
        <dbReference type="SAM" id="MobiDB-lite"/>
    </source>
</evidence>
<accession>A0A6J4LI90</accession>
<sequence length="53" mass="5824">MLAAPTTALWKHPRAGDRGDVLNKKRAAEPRSTSAARSAASAKVIRRRGRQQR</sequence>
<reference evidence="2" key="1">
    <citation type="submission" date="2020-02" db="EMBL/GenBank/DDBJ databases">
        <authorList>
            <person name="Meier V. D."/>
        </authorList>
    </citation>
    <scope>NUCLEOTIDE SEQUENCE</scope>
    <source>
        <strain evidence="2">AVDCRST_MAG93</strain>
    </source>
</reference>
<feature type="region of interest" description="Disordered" evidence="1">
    <location>
        <begin position="1"/>
        <end position="53"/>
    </location>
</feature>
<evidence type="ECO:0000313" key="2">
    <source>
        <dbReference type="EMBL" id="CAA9333638.1"/>
    </source>
</evidence>
<feature type="compositionally biased region" description="Basic and acidic residues" evidence="1">
    <location>
        <begin position="14"/>
        <end position="29"/>
    </location>
</feature>
<feature type="compositionally biased region" description="Low complexity" evidence="1">
    <location>
        <begin position="30"/>
        <end position="43"/>
    </location>
</feature>
<proteinExistence type="predicted"/>
<protein>
    <submittedName>
        <fullName evidence="2">Uncharacterized protein</fullName>
    </submittedName>
</protein>
<feature type="compositionally biased region" description="Basic residues" evidence="1">
    <location>
        <begin position="44"/>
        <end position="53"/>
    </location>
</feature>
<dbReference type="EMBL" id="CADCTR010002126">
    <property type="protein sequence ID" value="CAA9333638.1"/>
    <property type="molecule type" value="Genomic_DNA"/>
</dbReference>
<gene>
    <name evidence="2" type="ORF">AVDCRST_MAG93-6318</name>
</gene>